<feature type="chain" id="PRO_5042284396" evidence="2">
    <location>
        <begin position="23"/>
        <end position="202"/>
    </location>
</feature>
<proteinExistence type="predicted"/>
<evidence type="ECO:0000313" key="4">
    <source>
        <dbReference type="Proteomes" id="UP001293254"/>
    </source>
</evidence>
<keyword evidence="4" id="KW-1185">Reference proteome</keyword>
<name>A0AAE1YCZ7_9LAMI</name>
<accession>A0AAE1YCZ7</accession>
<comment type="caution">
    <text evidence="3">The sequence shown here is derived from an EMBL/GenBank/DDBJ whole genome shotgun (WGS) entry which is preliminary data.</text>
</comment>
<dbReference type="Proteomes" id="UP001293254">
    <property type="component" value="Unassembled WGS sequence"/>
</dbReference>
<feature type="signal peptide" evidence="2">
    <location>
        <begin position="1"/>
        <end position="22"/>
    </location>
</feature>
<evidence type="ECO:0000256" key="2">
    <source>
        <dbReference type="SAM" id="SignalP"/>
    </source>
</evidence>
<sequence length="202" mass="22197">MDTASVAILILALYICSSATQAHLVDSYIFHNETNVTQSDPSHHHHDERPICESVSNLINDCDDDPGHCCQEASHISPGCFSRNLRPPEQPSLSPPPSPTSSPPQLPPAAQPRYWQRPRICLVETVLFDSCNPKYPEANKNATKRDREFAPQGLSTGILKDSAGCCLGFAVFTNDCNPTIKDLSVAKQRLYSSLQDSCGKFQ</sequence>
<feature type="compositionally biased region" description="Pro residues" evidence="1">
    <location>
        <begin position="88"/>
        <end position="110"/>
    </location>
</feature>
<dbReference type="AlphaFoldDB" id="A0AAE1YCZ7"/>
<reference evidence="3" key="2">
    <citation type="journal article" date="2024" name="Plant">
        <title>Genomic evolution and insights into agronomic trait innovations of Sesamum species.</title>
        <authorList>
            <person name="Miao H."/>
            <person name="Wang L."/>
            <person name="Qu L."/>
            <person name="Liu H."/>
            <person name="Sun Y."/>
            <person name="Le M."/>
            <person name="Wang Q."/>
            <person name="Wei S."/>
            <person name="Zheng Y."/>
            <person name="Lin W."/>
            <person name="Duan Y."/>
            <person name="Cao H."/>
            <person name="Xiong S."/>
            <person name="Wang X."/>
            <person name="Wei L."/>
            <person name="Li C."/>
            <person name="Ma Q."/>
            <person name="Ju M."/>
            <person name="Zhao R."/>
            <person name="Li G."/>
            <person name="Mu C."/>
            <person name="Tian Q."/>
            <person name="Mei H."/>
            <person name="Zhang T."/>
            <person name="Gao T."/>
            <person name="Zhang H."/>
        </authorList>
    </citation>
    <scope>NUCLEOTIDE SEQUENCE</scope>
    <source>
        <strain evidence="3">3651</strain>
    </source>
</reference>
<reference evidence="3" key="1">
    <citation type="submission" date="2020-06" db="EMBL/GenBank/DDBJ databases">
        <authorList>
            <person name="Li T."/>
            <person name="Hu X."/>
            <person name="Zhang T."/>
            <person name="Song X."/>
            <person name="Zhang H."/>
            <person name="Dai N."/>
            <person name="Sheng W."/>
            <person name="Hou X."/>
            <person name="Wei L."/>
        </authorList>
    </citation>
    <scope>NUCLEOTIDE SEQUENCE</scope>
    <source>
        <strain evidence="3">3651</strain>
        <tissue evidence="3">Leaf</tissue>
    </source>
</reference>
<keyword evidence="2" id="KW-0732">Signal</keyword>
<protein>
    <submittedName>
        <fullName evidence="3">Uncharacterized protein</fullName>
    </submittedName>
</protein>
<organism evidence="3 4">
    <name type="scientific">Sesamum alatum</name>
    <dbReference type="NCBI Taxonomy" id="300844"/>
    <lineage>
        <taxon>Eukaryota</taxon>
        <taxon>Viridiplantae</taxon>
        <taxon>Streptophyta</taxon>
        <taxon>Embryophyta</taxon>
        <taxon>Tracheophyta</taxon>
        <taxon>Spermatophyta</taxon>
        <taxon>Magnoliopsida</taxon>
        <taxon>eudicotyledons</taxon>
        <taxon>Gunneridae</taxon>
        <taxon>Pentapetalae</taxon>
        <taxon>asterids</taxon>
        <taxon>lamiids</taxon>
        <taxon>Lamiales</taxon>
        <taxon>Pedaliaceae</taxon>
        <taxon>Sesamum</taxon>
    </lineage>
</organism>
<dbReference type="EMBL" id="JACGWO010000005">
    <property type="protein sequence ID" value="KAK4427516.1"/>
    <property type="molecule type" value="Genomic_DNA"/>
</dbReference>
<gene>
    <name evidence="3" type="ORF">Salat_1520500</name>
</gene>
<evidence type="ECO:0000256" key="1">
    <source>
        <dbReference type="SAM" id="MobiDB-lite"/>
    </source>
</evidence>
<feature type="region of interest" description="Disordered" evidence="1">
    <location>
        <begin position="85"/>
        <end position="110"/>
    </location>
</feature>
<evidence type="ECO:0000313" key="3">
    <source>
        <dbReference type="EMBL" id="KAK4427516.1"/>
    </source>
</evidence>